<keyword evidence="4 7" id="KW-1133">Transmembrane helix</keyword>
<sequence length="439" mass="49646">MILLHQLWNQRRQNLWIFIELLIAGFFLWMVIDPIYVLTANRLIPQGGDTQGMYVLQLRQYDNSFAQYDAAQDSAGQMRRHYLSIVRTVRACPEVDALSVTAFSSFPNSMGWNGMQLFNADTVMVHVQQYRFVSEEGSDLPLAYGMRDVRTGERIQLPADFARRGMVAISERTALDLFGTTDVVGRTLYSDPDLKHPHEVAAVFRNYKHYTSEQPYPLMVKADEDLMEVPGLMGMMYPIVFRLKDGVDTDAFEARFQAEVAPHLSQGNFFYDGMQTFAEYSRQLALSFGVTNKLRLQYALGGFALLCIFLGMAGTFWIRANARREEIGIRRSMGASQGRITRQFLAEGAVLVTVAFALALLVVANYVYAAGFYEGIIVGHILSKDFVPDPAYAQNRPWSHFLWVTGLTYAVLLLTALIGTWIPVRRAARTLPVEALHEE</sequence>
<accession>A0A9D2E7F3</accession>
<feature type="domain" description="ABC3 transporter permease C-terminal" evidence="8">
    <location>
        <begin position="300"/>
        <end position="430"/>
    </location>
</feature>
<gene>
    <name evidence="9" type="ORF">H9814_01400</name>
</gene>
<feature type="transmembrane region" description="Helical" evidence="7">
    <location>
        <begin position="343"/>
        <end position="368"/>
    </location>
</feature>
<evidence type="ECO:0000256" key="7">
    <source>
        <dbReference type="SAM" id="Phobius"/>
    </source>
</evidence>
<keyword evidence="3 7" id="KW-0812">Transmembrane</keyword>
<dbReference type="GO" id="GO:0022857">
    <property type="term" value="F:transmembrane transporter activity"/>
    <property type="evidence" value="ECO:0007669"/>
    <property type="project" value="TreeGrafter"/>
</dbReference>
<protein>
    <submittedName>
        <fullName evidence="9">FtsX-like permease family protein</fullName>
    </submittedName>
</protein>
<reference evidence="9" key="1">
    <citation type="journal article" date="2021" name="PeerJ">
        <title>Extensive microbial diversity within the chicken gut microbiome revealed by metagenomics and culture.</title>
        <authorList>
            <person name="Gilroy R."/>
            <person name="Ravi A."/>
            <person name="Getino M."/>
            <person name="Pursley I."/>
            <person name="Horton D.L."/>
            <person name="Alikhan N.F."/>
            <person name="Baker D."/>
            <person name="Gharbi K."/>
            <person name="Hall N."/>
            <person name="Watson M."/>
            <person name="Adriaenssens E.M."/>
            <person name="Foster-Nyarko E."/>
            <person name="Jarju S."/>
            <person name="Secka A."/>
            <person name="Antonio M."/>
            <person name="Oren A."/>
            <person name="Chaudhuri R.R."/>
            <person name="La Ragione R."/>
            <person name="Hildebrand F."/>
            <person name="Pallen M.J."/>
        </authorList>
    </citation>
    <scope>NUCLEOTIDE SEQUENCE</scope>
    <source>
        <strain evidence="9">ChiHjej9B8-1298</strain>
    </source>
</reference>
<dbReference type="GO" id="GO:0005886">
    <property type="term" value="C:plasma membrane"/>
    <property type="evidence" value="ECO:0007669"/>
    <property type="project" value="UniProtKB-SubCell"/>
</dbReference>
<evidence type="ECO:0000313" key="9">
    <source>
        <dbReference type="EMBL" id="HIZ32191.1"/>
    </source>
</evidence>
<feature type="transmembrane region" description="Helical" evidence="7">
    <location>
        <begin position="15"/>
        <end position="32"/>
    </location>
</feature>
<comment type="similarity">
    <text evidence="6">Belongs to the ABC-4 integral membrane protein family.</text>
</comment>
<feature type="transmembrane region" description="Helical" evidence="7">
    <location>
        <begin position="298"/>
        <end position="322"/>
    </location>
</feature>
<dbReference type="Pfam" id="PF02687">
    <property type="entry name" value="FtsX"/>
    <property type="match status" value="1"/>
</dbReference>
<dbReference type="EMBL" id="DXBX01000010">
    <property type="protein sequence ID" value="HIZ32191.1"/>
    <property type="molecule type" value="Genomic_DNA"/>
</dbReference>
<proteinExistence type="inferred from homology"/>
<comment type="subcellular location">
    <subcellularLocation>
        <location evidence="1">Cell membrane</location>
        <topology evidence="1">Multi-pass membrane protein</topology>
    </subcellularLocation>
</comment>
<evidence type="ECO:0000313" key="10">
    <source>
        <dbReference type="Proteomes" id="UP000824028"/>
    </source>
</evidence>
<dbReference type="PANTHER" id="PTHR30572:SF4">
    <property type="entry name" value="ABC TRANSPORTER PERMEASE YTRF"/>
    <property type="match status" value="1"/>
</dbReference>
<evidence type="ECO:0000256" key="3">
    <source>
        <dbReference type="ARBA" id="ARBA00022692"/>
    </source>
</evidence>
<dbReference type="InterPro" id="IPR050250">
    <property type="entry name" value="Macrolide_Exporter_MacB"/>
</dbReference>
<evidence type="ECO:0000256" key="6">
    <source>
        <dbReference type="ARBA" id="ARBA00038076"/>
    </source>
</evidence>
<dbReference type="Proteomes" id="UP000824028">
    <property type="component" value="Unassembled WGS sequence"/>
</dbReference>
<dbReference type="PANTHER" id="PTHR30572">
    <property type="entry name" value="MEMBRANE COMPONENT OF TRANSPORTER-RELATED"/>
    <property type="match status" value="1"/>
</dbReference>
<keyword evidence="2" id="KW-1003">Cell membrane</keyword>
<keyword evidence="5 7" id="KW-0472">Membrane</keyword>
<feature type="transmembrane region" description="Helical" evidence="7">
    <location>
        <begin position="401"/>
        <end position="422"/>
    </location>
</feature>
<comment type="caution">
    <text evidence="9">The sequence shown here is derived from an EMBL/GenBank/DDBJ whole genome shotgun (WGS) entry which is preliminary data.</text>
</comment>
<reference evidence="9" key="2">
    <citation type="submission" date="2021-04" db="EMBL/GenBank/DDBJ databases">
        <authorList>
            <person name="Gilroy R."/>
        </authorList>
    </citation>
    <scope>NUCLEOTIDE SEQUENCE</scope>
    <source>
        <strain evidence="9">ChiHjej9B8-1298</strain>
    </source>
</reference>
<name>A0A9D2E7F3_9BACE</name>
<evidence type="ECO:0000259" key="8">
    <source>
        <dbReference type="Pfam" id="PF02687"/>
    </source>
</evidence>
<organism evidence="9 10">
    <name type="scientific">Candidatus Bacteroides merdigallinarum</name>
    <dbReference type="NCBI Taxonomy" id="2838473"/>
    <lineage>
        <taxon>Bacteria</taxon>
        <taxon>Pseudomonadati</taxon>
        <taxon>Bacteroidota</taxon>
        <taxon>Bacteroidia</taxon>
        <taxon>Bacteroidales</taxon>
        <taxon>Bacteroidaceae</taxon>
        <taxon>Bacteroides</taxon>
    </lineage>
</organism>
<dbReference type="InterPro" id="IPR003838">
    <property type="entry name" value="ABC3_permease_C"/>
</dbReference>
<evidence type="ECO:0000256" key="4">
    <source>
        <dbReference type="ARBA" id="ARBA00022989"/>
    </source>
</evidence>
<evidence type="ECO:0000256" key="2">
    <source>
        <dbReference type="ARBA" id="ARBA00022475"/>
    </source>
</evidence>
<evidence type="ECO:0000256" key="1">
    <source>
        <dbReference type="ARBA" id="ARBA00004651"/>
    </source>
</evidence>
<dbReference type="AlphaFoldDB" id="A0A9D2E7F3"/>
<evidence type="ECO:0000256" key="5">
    <source>
        <dbReference type="ARBA" id="ARBA00023136"/>
    </source>
</evidence>